<dbReference type="Gene3D" id="1.10.443.10">
    <property type="entry name" value="Intergrase catalytic core"/>
    <property type="match status" value="1"/>
</dbReference>
<organism evidence="4 5">
    <name type="scientific">Orchesella dallaii</name>
    <dbReference type="NCBI Taxonomy" id="48710"/>
    <lineage>
        <taxon>Eukaryota</taxon>
        <taxon>Metazoa</taxon>
        <taxon>Ecdysozoa</taxon>
        <taxon>Arthropoda</taxon>
        <taxon>Hexapoda</taxon>
        <taxon>Collembola</taxon>
        <taxon>Entomobryomorpha</taxon>
        <taxon>Entomobryoidea</taxon>
        <taxon>Orchesellidae</taxon>
        <taxon>Orchesellinae</taxon>
        <taxon>Orchesella</taxon>
    </lineage>
</organism>
<evidence type="ECO:0000259" key="3">
    <source>
        <dbReference type="PROSITE" id="PS51898"/>
    </source>
</evidence>
<comment type="caution">
    <text evidence="4">The sequence shown here is derived from an EMBL/GenBank/DDBJ whole genome shotgun (WGS) entry which is preliminary data.</text>
</comment>
<keyword evidence="5" id="KW-1185">Reference proteome</keyword>
<accession>A0ABP1QUU5</accession>
<dbReference type="InterPro" id="IPR002104">
    <property type="entry name" value="Integrase_catalytic"/>
</dbReference>
<dbReference type="Gene3D" id="1.10.150.130">
    <property type="match status" value="1"/>
</dbReference>
<dbReference type="Pfam" id="PF00589">
    <property type="entry name" value="Phage_integrase"/>
    <property type="match status" value="1"/>
</dbReference>
<name>A0ABP1QUU5_9HEXA</name>
<dbReference type="SUPFAM" id="SSF56349">
    <property type="entry name" value="DNA breaking-rejoining enzymes"/>
    <property type="match status" value="1"/>
</dbReference>
<sequence>MVPNIPRISYIRSFKIGSRKKITVLSNFQKVSSVDNPRVNGSSLMRSAFETKGLDAEIIDVLLESCTASTRKQYSCALNKWLKFCSEHNLSPYTAHVNVILRFLNRLYMDGASYSSLNTMRSALSLVLPSVDSFQVGAHPLVVRYLKAVGKLRPPVPRYKSVWDVSLLLNLFRSWPSNENLSLKQLSHKTVALLAILSGQRVQTLSLIELEQVVVNGSVMNILIPHAVKTSKPGVTQPSIVLAKYSLDTNLCPVEAVTCYINLTREIRKGKSLFVSYEYPYKNVGSQTISRWLKTVLKDAGIDTTIFTSHSYRHASTSKAFACGVGIDIIFDSAGWMHESKVFGKYYNCKINSRCDYSDTLLKG</sequence>
<dbReference type="PROSITE" id="PS51898">
    <property type="entry name" value="TYR_RECOMBINASE"/>
    <property type="match status" value="1"/>
</dbReference>
<dbReference type="Proteomes" id="UP001642540">
    <property type="component" value="Unassembled WGS sequence"/>
</dbReference>
<proteinExistence type="predicted"/>
<dbReference type="PANTHER" id="PTHR35617">
    <property type="entry name" value="PHAGE_INTEGRASE DOMAIN-CONTAINING PROTEIN"/>
    <property type="match status" value="1"/>
</dbReference>
<gene>
    <name evidence="4" type="ORF">ODALV1_LOCUS14133</name>
</gene>
<dbReference type="InterPro" id="IPR010998">
    <property type="entry name" value="Integrase_recombinase_N"/>
</dbReference>
<evidence type="ECO:0000256" key="2">
    <source>
        <dbReference type="ARBA" id="ARBA00023172"/>
    </source>
</evidence>
<feature type="domain" description="Tyr recombinase" evidence="3">
    <location>
        <begin position="155"/>
        <end position="362"/>
    </location>
</feature>
<evidence type="ECO:0000313" key="4">
    <source>
        <dbReference type="EMBL" id="CAL8110304.1"/>
    </source>
</evidence>
<dbReference type="InterPro" id="IPR013762">
    <property type="entry name" value="Integrase-like_cat_sf"/>
</dbReference>
<evidence type="ECO:0000313" key="5">
    <source>
        <dbReference type="Proteomes" id="UP001642540"/>
    </source>
</evidence>
<evidence type="ECO:0000256" key="1">
    <source>
        <dbReference type="ARBA" id="ARBA00023125"/>
    </source>
</evidence>
<protein>
    <recommendedName>
        <fullName evidence="3">Tyr recombinase domain-containing protein</fullName>
    </recommendedName>
</protein>
<dbReference type="EMBL" id="CAXLJM020000043">
    <property type="protein sequence ID" value="CAL8110304.1"/>
    <property type="molecule type" value="Genomic_DNA"/>
</dbReference>
<keyword evidence="1" id="KW-0238">DNA-binding</keyword>
<dbReference type="InterPro" id="IPR011010">
    <property type="entry name" value="DNA_brk_join_enz"/>
</dbReference>
<dbReference type="PANTHER" id="PTHR35617:SF3">
    <property type="entry name" value="CORE-BINDING (CB) DOMAIN-CONTAINING PROTEIN"/>
    <property type="match status" value="1"/>
</dbReference>
<reference evidence="4 5" key="1">
    <citation type="submission" date="2024-08" db="EMBL/GenBank/DDBJ databases">
        <authorList>
            <person name="Cucini C."/>
            <person name="Frati F."/>
        </authorList>
    </citation>
    <scope>NUCLEOTIDE SEQUENCE [LARGE SCALE GENOMIC DNA]</scope>
</reference>
<keyword evidence="2" id="KW-0233">DNA recombination</keyword>